<name>A0AAW0AG12_9AGAR</name>
<dbReference type="InterPro" id="IPR008030">
    <property type="entry name" value="NmrA-like"/>
</dbReference>
<dbReference type="GO" id="GO:0016491">
    <property type="term" value="F:oxidoreductase activity"/>
    <property type="evidence" value="ECO:0007669"/>
    <property type="project" value="UniProtKB-KW"/>
</dbReference>
<evidence type="ECO:0000256" key="2">
    <source>
        <dbReference type="ARBA" id="ARBA00022857"/>
    </source>
</evidence>
<dbReference type="PANTHER" id="PTHR42748:SF30">
    <property type="entry name" value="NMRA-LIKE DOMAIN-CONTAINING PROTEIN"/>
    <property type="match status" value="1"/>
</dbReference>
<dbReference type="Gene3D" id="3.40.50.720">
    <property type="entry name" value="NAD(P)-binding Rossmann-like Domain"/>
    <property type="match status" value="1"/>
</dbReference>
<dbReference type="InterPro" id="IPR036291">
    <property type="entry name" value="NAD(P)-bd_dom_sf"/>
</dbReference>
<accession>A0AAW0AG12</accession>
<dbReference type="Pfam" id="PF05368">
    <property type="entry name" value="NmrA"/>
    <property type="match status" value="1"/>
</dbReference>
<keyword evidence="6" id="KW-1185">Reference proteome</keyword>
<comment type="similarity">
    <text evidence="1">Belongs to the NmrA-type oxidoreductase family.</text>
</comment>
<reference evidence="5 6" key="1">
    <citation type="journal article" date="2024" name="J Genomics">
        <title>Draft genome sequencing and assembly of Favolaschia claudopus CIRM-BRFM 2984 isolated from oak limbs.</title>
        <authorList>
            <person name="Navarro D."/>
            <person name="Drula E."/>
            <person name="Chaduli D."/>
            <person name="Cazenave R."/>
            <person name="Ahrendt S."/>
            <person name="Wang J."/>
            <person name="Lipzen A."/>
            <person name="Daum C."/>
            <person name="Barry K."/>
            <person name="Grigoriev I.V."/>
            <person name="Favel A."/>
            <person name="Rosso M.N."/>
            <person name="Martin F."/>
        </authorList>
    </citation>
    <scope>NUCLEOTIDE SEQUENCE [LARGE SCALE GENOMIC DNA]</scope>
    <source>
        <strain evidence="5 6">CIRM-BRFM 2984</strain>
    </source>
</reference>
<organism evidence="5 6">
    <name type="scientific">Favolaschia claudopus</name>
    <dbReference type="NCBI Taxonomy" id="2862362"/>
    <lineage>
        <taxon>Eukaryota</taxon>
        <taxon>Fungi</taxon>
        <taxon>Dikarya</taxon>
        <taxon>Basidiomycota</taxon>
        <taxon>Agaricomycotina</taxon>
        <taxon>Agaricomycetes</taxon>
        <taxon>Agaricomycetidae</taxon>
        <taxon>Agaricales</taxon>
        <taxon>Marasmiineae</taxon>
        <taxon>Mycenaceae</taxon>
        <taxon>Favolaschia</taxon>
    </lineage>
</organism>
<evidence type="ECO:0000313" key="6">
    <source>
        <dbReference type="Proteomes" id="UP001362999"/>
    </source>
</evidence>
<evidence type="ECO:0000313" key="5">
    <source>
        <dbReference type="EMBL" id="KAK7007991.1"/>
    </source>
</evidence>
<evidence type="ECO:0000259" key="4">
    <source>
        <dbReference type="Pfam" id="PF05368"/>
    </source>
</evidence>
<evidence type="ECO:0000256" key="1">
    <source>
        <dbReference type="ARBA" id="ARBA00006328"/>
    </source>
</evidence>
<dbReference type="Proteomes" id="UP001362999">
    <property type="component" value="Unassembled WGS sequence"/>
</dbReference>
<protein>
    <submittedName>
        <fullName evidence="5">NmrA domain-containing protein</fullName>
    </submittedName>
</protein>
<keyword evidence="3" id="KW-0560">Oxidoreductase</keyword>
<sequence>MTITPENHSAPLVAVVGATGKQGGSVIQALAASHKSYRVRGFTRDATKSAAQELRKLGVEVVQVAFVVDNQAQVDEAFSGADFAFLVTDFWEHLSLAREVAEGKLMIDAAKAARVSGIIWSGLPSFTKLSTGKYTNVYHFDGKALVTEYGRQSGIPFVDVQAGFYGTNFLASPHAPVKRASEYVLALPMKASTVVPFLDVDRDYGLFVRYVLELETFPDGAEFVAYSEKLTMQELVDRWAHATSKDIRYVQLSMEEFKQRFEDANLPPHILLDMVEALSGWDEFGWSTTDIPPDLAGCLTSWDAFVKSTDWSQILG</sequence>
<feature type="domain" description="NmrA-like" evidence="4">
    <location>
        <begin position="12"/>
        <end position="284"/>
    </location>
</feature>
<dbReference type="PANTHER" id="PTHR42748">
    <property type="entry name" value="NITROGEN METABOLITE REPRESSION PROTEIN NMRA FAMILY MEMBER"/>
    <property type="match status" value="1"/>
</dbReference>
<dbReference type="CDD" id="cd05251">
    <property type="entry name" value="NmrA_like_SDR_a"/>
    <property type="match status" value="1"/>
</dbReference>
<dbReference type="EMBL" id="JAWWNJ010000069">
    <property type="protein sequence ID" value="KAK7007991.1"/>
    <property type="molecule type" value="Genomic_DNA"/>
</dbReference>
<dbReference type="Gene3D" id="3.90.25.10">
    <property type="entry name" value="UDP-galactose 4-epimerase, domain 1"/>
    <property type="match status" value="1"/>
</dbReference>
<dbReference type="SUPFAM" id="SSF51735">
    <property type="entry name" value="NAD(P)-binding Rossmann-fold domains"/>
    <property type="match status" value="1"/>
</dbReference>
<comment type="caution">
    <text evidence="5">The sequence shown here is derived from an EMBL/GenBank/DDBJ whole genome shotgun (WGS) entry which is preliminary data.</text>
</comment>
<evidence type="ECO:0000256" key="3">
    <source>
        <dbReference type="ARBA" id="ARBA00023002"/>
    </source>
</evidence>
<dbReference type="InterPro" id="IPR051164">
    <property type="entry name" value="NmrA-like_oxidored"/>
</dbReference>
<gene>
    <name evidence="5" type="ORF">R3P38DRAFT_3026891</name>
</gene>
<dbReference type="GO" id="GO:0005634">
    <property type="term" value="C:nucleus"/>
    <property type="evidence" value="ECO:0007669"/>
    <property type="project" value="TreeGrafter"/>
</dbReference>
<keyword evidence="2" id="KW-0521">NADP</keyword>
<dbReference type="AlphaFoldDB" id="A0AAW0AG12"/>
<proteinExistence type="inferred from homology"/>